<evidence type="ECO:0000313" key="3">
    <source>
        <dbReference type="Proteomes" id="UP001556367"/>
    </source>
</evidence>
<feature type="signal peptide" evidence="1">
    <location>
        <begin position="1"/>
        <end position="16"/>
    </location>
</feature>
<feature type="chain" id="PRO_5046854389" evidence="1">
    <location>
        <begin position="17"/>
        <end position="148"/>
    </location>
</feature>
<sequence length="148" mass="15751">MKVLFVFVLFFAVVWAQQHQIGFPRNGATVKLGSTIVVEVDRPNSIQGSTEAGMVIAIQSCPSFPCSPPSSILGTILYNGPYDPEFHNSGGFFKPPHQNFSVVIPAPGEFGGPVQVGRAQLAVARFHMIGAGLSPLLAFANITLNIIA</sequence>
<dbReference type="InterPro" id="IPR045469">
    <property type="entry name" value="Nis1"/>
</dbReference>
<dbReference type="Proteomes" id="UP001556367">
    <property type="component" value="Unassembled WGS sequence"/>
</dbReference>
<evidence type="ECO:0000256" key="1">
    <source>
        <dbReference type="SAM" id="SignalP"/>
    </source>
</evidence>
<evidence type="ECO:0000313" key="2">
    <source>
        <dbReference type="EMBL" id="KAL0945505.1"/>
    </source>
</evidence>
<organism evidence="2 3">
    <name type="scientific">Hohenbuehelia grisea</name>
    <dbReference type="NCBI Taxonomy" id="104357"/>
    <lineage>
        <taxon>Eukaryota</taxon>
        <taxon>Fungi</taxon>
        <taxon>Dikarya</taxon>
        <taxon>Basidiomycota</taxon>
        <taxon>Agaricomycotina</taxon>
        <taxon>Agaricomycetes</taxon>
        <taxon>Agaricomycetidae</taxon>
        <taxon>Agaricales</taxon>
        <taxon>Pleurotineae</taxon>
        <taxon>Pleurotaceae</taxon>
        <taxon>Hohenbuehelia</taxon>
    </lineage>
</organism>
<name>A0ABR3IQD5_9AGAR</name>
<comment type="caution">
    <text evidence="2">The sequence shown here is derived from an EMBL/GenBank/DDBJ whole genome shotgun (WGS) entry which is preliminary data.</text>
</comment>
<keyword evidence="3" id="KW-1185">Reference proteome</keyword>
<proteinExistence type="predicted"/>
<protein>
    <submittedName>
        <fullName evidence="2">Uncharacterized protein</fullName>
    </submittedName>
</protein>
<dbReference type="EMBL" id="JASNQZ010000018">
    <property type="protein sequence ID" value="KAL0945505.1"/>
    <property type="molecule type" value="Genomic_DNA"/>
</dbReference>
<gene>
    <name evidence="2" type="ORF">HGRIS_000989</name>
</gene>
<accession>A0ABR3IQD5</accession>
<dbReference type="Pfam" id="PF19271">
    <property type="entry name" value="Nis1"/>
    <property type="match status" value="1"/>
</dbReference>
<keyword evidence="1" id="KW-0732">Signal</keyword>
<reference evidence="3" key="1">
    <citation type="submission" date="2024-06" db="EMBL/GenBank/DDBJ databases">
        <title>Multi-omics analyses provide insights into the biosynthesis of the anticancer antibiotic pleurotin in Hohenbuehelia grisea.</title>
        <authorList>
            <person name="Weaver J.A."/>
            <person name="Alberti F."/>
        </authorList>
    </citation>
    <scope>NUCLEOTIDE SEQUENCE [LARGE SCALE GENOMIC DNA]</scope>
    <source>
        <strain evidence="3">T-177</strain>
    </source>
</reference>